<dbReference type="CDD" id="cd00475">
    <property type="entry name" value="Cis_IPPS"/>
    <property type="match status" value="1"/>
</dbReference>
<gene>
    <name evidence="4" type="ORF">WG66_2050</name>
</gene>
<dbReference type="GO" id="GO:0045547">
    <property type="term" value="F:ditrans,polycis-polyprenyl diphosphate synthase [(2E,6E)-farnesyl diphosphate specific] activity"/>
    <property type="evidence" value="ECO:0007669"/>
    <property type="project" value="TreeGrafter"/>
</dbReference>
<dbReference type="EMBL" id="LATX01000716">
    <property type="protein sequence ID" value="KTB45367.1"/>
    <property type="molecule type" value="Genomic_DNA"/>
</dbReference>
<evidence type="ECO:0000256" key="2">
    <source>
        <dbReference type="ARBA" id="ARBA00022679"/>
    </source>
</evidence>
<dbReference type="GO" id="GO:0005783">
    <property type="term" value="C:endoplasmic reticulum"/>
    <property type="evidence" value="ECO:0007669"/>
    <property type="project" value="TreeGrafter"/>
</dbReference>
<protein>
    <recommendedName>
        <fullName evidence="3">Alkyl transferase</fullName>
        <ecNumber evidence="3">2.5.1.-</ecNumber>
    </recommendedName>
</protein>
<dbReference type="InterPro" id="IPR036424">
    <property type="entry name" value="UPP_synth-like_sf"/>
</dbReference>
<name>A0A0W0G9Z7_MONRR</name>
<dbReference type="NCBIfam" id="TIGR00055">
    <property type="entry name" value="uppS"/>
    <property type="match status" value="1"/>
</dbReference>
<dbReference type="PANTHER" id="PTHR10291:SF43">
    <property type="entry name" value="DEHYDRODOLICHYL DIPHOSPHATE SYNTHASE COMPLEX SUBUNIT DHDDS"/>
    <property type="match status" value="1"/>
</dbReference>
<evidence type="ECO:0000256" key="1">
    <source>
        <dbReference type="ARBA" id="ARBA00005432"/>
    </source>
</evidence>
<dbReference type="EC" id="2.5.1.-" evidence="3"/>
<evidence type="ECO:0000313" key="4">
    <source>
        <dbReference type="EMBL" id="KTB45367.1"/>
    </source>
</evidence>
<organism evidence="4 5">
    <name type="scientific">Moniliophthora roreri</name>
    <name type="common">Frosty pod rot fungus</name>
    <name type="synonym">Monilia roreri</name>
    <dbReference type="NCBI Taxonomy" id="221103"/>
    <lineage>
        <taxon>Eukaryota</taxon>
        <taxon>Fungi</taxon>
        <taxon>Dikarya</taxon>
        <taxon>Basidiomycota</taxon>
        <taxon>Agaricomycotina</taxon>
        <taxon>Agaricomycetes</taxon>
        <taxon>Agaricomycetidae</taxon>
        <taxon>Agaricales</taxon>
        <taxon>Marasmiineae</taxon>
        <taxon>Marasmiaceae</taxon>
        <taxon>Moniliophthora</taxon>
    </lineage>
</organism>
<accession>A0A0W0G9Z7</accession>
<dbReference type="SUPFAM" id="SSF64005">
    <property type="entry name" value="Undecaprenyl diphosphate synthase"/>
    <property type="match status" value="1"/>
</dbReference>
<sequence length="287" mass="33051">MLREVLLTFYSLLIFILTPFLVLLSLLHLNSVKDYPKRLLLKILAAGPVPQHVAFVMDGNRRYARMLGKGVKHGHVYAFAIENFKRSKEEVDALMVLAVDKLDELCRHGDLLNQYNVRLNVIGRTELFPSHVKTIVKRAEDLTRMNDGSILNICMPYASTDEITTAIESCIHDAIEDKVHGEESPTTITAEKITSRLMTTERGSPPRVDILIRTSGVTRLSDFMLWQSNEHTQIHFVDAFWPDFRLLDFVPIILQWQRAVWSGRVTPQKPYKSNRRVSRRRLEVKTE</sequence>
<dbReference type="PROSITE" id="PS01066">
    <property type="entry name" value="UPP_SYNTHASE"/>
    <property type="match status" value="1"/>
</dbReference>
<dbReference type="PANTHER" id="PTHR10291">
    <property type="entry name" value="DEHYDRODOLICHYL DIPHOSPHATE SYNTHASE FAMILY MEMBER"/>
    <property type="match status" value="1"/>
</dbReference>
<dbReference type="Pfam" id="PF01255">
    <property type="entry name" value="Prenyltransf"/>
    <property type="match status" value="1"/>
</dbReference>
<comment type="similarity">
    <text evidence="1 3">Belongs to the UPP synthase family.</text>
</comment>
<dbReference type="GO" id="GO:1904423">
    <property type="term" value="C:dehydrodolichyl diphosphate synthase complex"/>
    <property type="evidence" value="ECO:0007669"/>
    <property type="project" value="TreeGrafter"/>
</dbReference>
<reference evidence="4 5" key="1">
    <citation type="submission" date="2015-12" db="EMBL/GenBank/DDBJ databases">
        <title>Draft genome sequence of Moniliophthora roreri, the causal agent of frosty pod rot of cacao.</title>
        <authorList>
            <person name="Aime M.C."/>
            <person name="Diaz-Valderrama J.R."/>
            <person name="Kijpornyongpan T."/>
            <person name="Phillips-Mora W."/>
        </authorList>
    </citation>
    <scope>NUCLEOTIDE SEQUENCE [LARGE SCALE GENOMIC DNA]</scope>
    <source>
        <strain evidence="4 5">MCA 2952</strain>
    </source>
</reference>
<feature type="transmembrane region" description="Helical" evidence="3">
    <location>
        <begin position="7"/>
        <end position="27"/>
    </location>
</feature>
<evidence type="ECO:0000313" key="5">
    <source>
        <dbReference type="Proteomes" id="UP000054988"/>
    </source>
</evidence>
<keyword evidence="3" id="KW-1133">Transmembrane helix</keyword>
<dbReference type="Proteomes" id="UP000054988">
    <property type="component" value="Unassembled WGS sequence"/>
</dbReference>
<dbReference type="GO" id="GO:0005811">
    <property type="term" value="C:lipid droplet"/>
    <property type="evidence" value="ECO:0007669"/>
    <property type="project" value="TreeGrafter"/>
</dbReference>
<evidence type="ECO:0000256" key="3">
    <source>
        <dbReference type="RuleBase" id="RU363018"/>
    </source>
</evidence>
<keyword evidence="3" id="KW-0472">Membrane</keyword>
<dbReference type="AlphaFoldDB" id="A0A0W0G9Z7"/>
<dbReference type="GO" id="GO:0016020">
    <property type="term" value="C:membrane"/>
    <property type="evidence" value="ECO:0007669"/>
    <property type="project" value="TreeGrafter"/>
</dbReference>
<comment type="caution">
    <text evidence="4">The sequence shown here is derived from an EMBL/GenBank/DDBJ whole genome shotgun (WGS) entry which is preliminary data.</text>
</comment>
<dbReference type="Gene3D" id="3.40.1180.10">
    <property type="entry name" value="Decaprenyl diphosphate synthase-like"/>
    <property type="match status" value="1"/>
</dbReference>
<dbReference type="InterPro" id="IPR001441">
    <property type="entry name" value="UPP_synth-like"/>
</dbReference>
<keyword evidence="2 3" id="KW-0808">Transferase</keyword>
<dbReference type="GO" id="GO:0016094">
    <property type="term" value="P:polyprenol biosynthetic process"/>
    <property type="evidence" value="ECO:0007669"/>
    <property type="project" value="TreeGrafter"/>
</dbReference>
<dbReference type="InterPro" id="IPR018520">
    <property type="entry name" value="UPP_synth-like_CS"/>
</dbReference>
<keyword evidence="3" id="KW-0812">Transmembrane</keyword>
<proteinExistence type="inferred from homology"/>
<dbReference type="eggNOG" id="KOG1602">
    <property type="taxonomic scope" value="Eukaryota"/>
</dbReference>